<comment type="caution">
    <text evidence="5">The sequence shown here is derived from an EMBL/GenBank/DDBJ whole genome shotgun (WGS) entry which is preliminary data.</text>
</comment>
<dbReference type="PANTHER" id="PTHR30307:SF0">
    <property type="entry name" value="S-ADENOSYLMETHIONINE:TRNA RIBOSYLTRANSFERASE-ISOMERASE"/>
    <property type="match status" value="1"/>
</dbReference>
<dbReference type="Gene3D" id="2.40.10.240">
    <property type="entry name" value="QueA-like"/>
    <property type="match status" value="1"/>
</dbReference>
<dbReference type="Pfam" id="PF02547">
    <property type="entry name" value="Queuosine_synth"/>
    <property type="match status" value="1"/>
</dbReference>
<name>A0A419W2Q5_9BACT</name>
<dbReference type="InterPro" id="IPR036100">
    <property type="entry name" value="QueA_sf"/>
</dbReference>
<dbReference type="AlphaFoldDB" id="A0A419W2Q5"/>
<sequence length="464" mass="52418">MTTSKFSLRAPRSNLKQDLATNVSSFEFQVSLLPALCSLPFAIRPFFVILPPMDNMNTNTSVFNLSAQALNYELPDERIAKYPLPQRDQSKLLVWQDGNITDSRFTSLPDFLPEGSLLVFNNTKVIRARLLFQKATGANIEIFCLDPLQPADYQIAFQQTESCSWNCMVGNLKKWKNEVLEKDLQLNGKTVAFKAEKLNQIDGSVQVRFSWDCPEADFASLIEAAGILPIPPYLHRDTEESDIERYQTIYSKIKGSVAAPTAGLHFTDAVFSSLKNKQVECEEVTLHVGAGTFKQVKADTIGEHEMHAEQIIVRRDLIEKLLDHQGKLLAVGTTSIRTLESLYWLGVKLLQKPDSALNELDIEQWLPYETEKSYSKQESLEAILAYMLKNGLPVIGAHTKIIIVPGYQFRIVEGMITNFHQPQSTLLLLISAFIGNDWLRVYDHALANDYRFLSYGDSNLYLKA</sequence>
<proteinExistence type="predicted"/>
<accession>A0A419W2Q5</accession>
<gene>
    <name evidence="5" type="ORF">BC643_0094</name>
</gene>
<keyword evidence="4" id="KW-0671">Queuosine biosynthesis</keyword>
<organism evidence="5 6">
    <name type="scientific">Mangrovibacterium diazotrophicum</name>
    <dbReference type="NCBI Taxonomy" id="1261403"/>
    <lineage>
        <taxon>Bacteria</taxon>
        <taxon>Pseudomonadati</taxon>
        <taxon>Bacteroidota</taxon>
        <taxon>Bacteroidia</taxon>
        <taxon>Marinilabiliales</taxon>
        <taxon>Prolixibacteraceae</taxon>
        <taxon>Mangrovibacterium</taxon>
    </lineage>
</organism>
<dbReference type="PANTHER" id="PTHR30307">
    <property type="entry name" value="S-ADENOSYLMETHIONINE:TRNA RIBOSYLTRANSFERASE-ISOMERASE"/>
    <property type="match status" value="1"/>
</dbReference>
<keyword evidence="1" id="KW-0963">Cytoplasm</keyword>
<evidence type="ECO:0000256" key="2">
    <source>
        <dbReference type="ARBA" id="ARBA00022679"/>
    </source>
</evidence>
<dbReference type="InterPro" id="IPR042118">
    <property type="entry name" value="QueA_dom1"/>
</dbReference>
<reference evidence="5 6" key="1">
    <citation type="submission" date="2018-09" db="EMBL/GenBank/DDBJ databases">
        <title>Genomic Encyclopedia of Archaeal and Bacterial Type Strains, Phase II (KMG-II): from individual species to whole genera.</title>
        <authorList>
            <person name="Goeker M."/>
        </authorList>
    </citation>
    <scope>NUCLEOTIDE SEQUENCE [LARGE SCALE GENOMIC DNA]</scope>
    <source>
        <strain evidence="5 6">DSM 27148</strain>
    </source>
</reference>
<keyword evidence="3" id="KW-0949">S-adenosyl-L-methionine</keyword>
<evidence type="ECO:0000256" key="1">
    <source>
        <dbReference type="ARBA" id="ARBA00022490"/>
    </source>
</evidence>
<dbReference type="Proteomes" id="UP000283387">
    <property type="component" value="Unassembled WGS sequence"/>
</dbReference>
<dbReference type="GO" id="GO:0051075">
    <property type="term" value="F:S-adenosylmethionine:tRNA ribosyltransferase-isomerase activity"/>
    <property type="evidence" value="ECO:0007669"/>
    <property type="project" value="TreeGrafter"/>
</dbReference>
<evidence type="ECO:0000256" key="4">
    <source>
        <dbReference type="ARBA" id="ARBA00022785"/>
    </source>
</evidence>
<dbReference type="InterPro" id="IPR003699">
    <property type="entry name" value="QueA"/>
</dbReference>
<evidence type="ECO:0000313" key="6">
    <source>
        <dbReference type="Proteomes" id="UP000283387"/>
    </source>
</evidence>
<dbReference type="GO" id="GO:0008616">
    <property type="term" value="P:tRNA queuosine(34) biosynthetic process"/>
    <property type="evidence" value="ECO:0007669"/>
    <property type="project" value="UniProtKB-KW"/>
</dbReference>
<protein>
    <submittedName>
        <fullName evidence="5">S-adenosylmethionine:tRNA ribosyltransferase-isomerase</fullName>
    </submittedName>
</protein>
<evidence type="ECO:0000256" key="3">
    <source>
        <dbReference type="ARBA" id="ARBA00022691"/>
    </source>
</evidence>
<keyword evidence="5" id="KW-0413">Isomerase</keyword>
<dbReference type="Gene3D" id="3.40.1780.10">
    <property type="entry name" value="QueA-like"/>
    <property type="match status" value="1"/>
</dbReference>
<evidence type="ECO:0000313" key="5">
    <source>
        <dbReference type="EMBL" id="RKD89762.1"/>
    </source>
</evidence>
<dbReference type="EMBL" id="RAPN01000001">
    <property type="protein sequence ID" value="RKD89762.1"/>
    <property type="molecule type" value="Genomic_DNA"/>
</dbReference>
<dbReference type="InterPro" id="IPR042119">
    <property type="entry name" value="QueA_dom2"/>
</dbReference>
<keyword evidence="6" id="KW-1185">Reference proteome</keyword>
<keyword evidence="2 5" id="KW-0808">Transferase</keyword>
<dbReference type="SUPFAM" id="SSF111337">
    <property type="entry name" value="QueA-like"/>
    <property type="match status" value="1"/>
</dbReference>